<dbReference type="AlphaFoldDB" id="A0A7W7ZYV3"/>
<keyword evidence="2" id="KW-1185">Reference proteome</keyword>
<evidence type="ECO:0000313" key="1">
    <source>
        <dbReference type="EMBL" id="MBB5075378.1"/>
    </source>
</evidence>
<reference evidence="1 2" key="1">
    <citation type="submission" date="2020-08" db="EMBL/GenBank/DDBJ databases">
        <title>Genomic Encyclopedia of Type Strains, Phase IV (KMG-IV): sequencing the most valuable type-strain genomes for metagenomic binning, comparative biology and taxonomic classification.</title>
        <authorList>
            <person name="Goeker M."/>
        </authorList>
    </citation>
    <scope>NUCLEOTIDE SEQUENCE [LARGE SCALE GENOMIC DNA]</scope>
    <source>
        <strain evidence="1 2">DSM 45385</strain>
    </source>
</reference>
<protein>
    <submittedName>
        <fullName evidence="1">Uncharacterized protein</fullName>
    </submittedName>
</protein>
<evidence type="ECO:0000313" key="2">
    <source>
        <dbReference type="Proteomes" id="UP000568380"/>
    </source>
</evidence>
<dbReference type="EMBL" id="JACHIN010000001">
    <property type="protein sequence ID" value="MBB5075378.1"/>
    <property type="molecule type" value="Genomic_DNA"/>
</dbReference>
<gene>
    <name evidence="1" type="ORF">HNR40_000824</name>
</gene>
<accession>A0A7W7ZYV3</accession>
<sequence length="228" mass="24216">MTDERVLAAARNNAEWCDLMSRAHGITGRFGPAVWSSDRRTPPYYPDAVTLDPAATAADVLDGIDAGPWASVKDSFATLELDGGFEVLFEASWIHREPPGAEAVPGEVSWERVEDAAALRAWERAWSGGQDNELFLPAILDGATVLAGRADGEIVCGAVLSGDERVVGVSNVFAAGRDVDDAWAGVLAMAARLFPGRALVGYESDVSAAARHGFTAIGPLRVWLHEGQ</sequence>
<name>A0A7W7ZYV3_9ACTN</name>
<dbReference type="Proteomes" id="UP000568380">
    <property type="component" value="Unassembled WGS sequence"/>
</dbReference>
<organism evidence="1 2">
    <name type="scientific">Nonomuraea endophytica</name>
    <dbReference type="NCBI Taxonomy" id="714136"/>
    <lineage>
        <taxon>Bacteria</taxon>
        <taxon>Bacillati</taxon>
        <taxon>Actinomycetota</taxon>
        <taxon>Actinomycetes</taxon>
        <taxon>Streptosporangiales</taxon>
        <taxon>Streptosporangiaceae</taxon>
        <taxon>Nonomuraea</taxon>
    </lineage>
</organism>
<comment type="caution">
    <text evidence="1">The sequence shown here is derived from an EMBL/GenBank/DDBJ whole genome shotgun (WGS) entry which is preliminary data.</text>
</comment>
<dbReference type="RefSeq" id="WP_184958440.1">
    <property type="nucleotide sequence ID" value="NZ_JACHIN010000001.1"/>
</dbReference>
<proteinExistence type="predicted"/>